<dbReference type="Pfam" id="PF08327">
    <property type="entry name" value="AHSA1"/>
    <property type="match status" value="1"/>
</dbReference>
<evidence type="ECO:0000256" key="1">
    <source>
        <dbReference type="ARBA" id="ARBA00006817"/>
    </source>
</evidence>
<dbReference type="RefSeq" id="WP_210054621.1">
    <property type="nucleotide sequence ID" value="NZ_BAAAMH010000025.1"/>
</dbReference>
<dbReference type="EMBL" id="JAGIOB010000001">
    <property type="protein sequence ID" value="MBP2416711.1"/>
    <property type="molecule type" value="Genomic_DNA"/>
</dbReference>
<evidence type="ECO:0000313" key="4">
    <source>
        <dbReference type="Proteomes" id="UP000758168"/>
    </source>
</evidence>
<organism evidence="3 4">
    <name type="scientific">Microlunatus capsulatus</name>
    <dbReference type="NCBI Taxonomy" id="99117"/>
    <lineage>
        <taxon>Bacteria</taxon>
        <taxon>Bacillati</taxon>
        <taxon>Actinomycetota</taxon>
        <taxon>Actinomycetes</taxon>
        <taxon>Propionibacteriales</taxon>
        <taxon>Propionibacteriaceae</taxon>
        <taxon>Microlunatus</taxon>
    </lineage>
</organism>
<dbReference type="InterPro" id="IPR023393">
    <property type="entry name" value="START-like_dom_sf"/>
</dbReference>
<feature type="domain" description="Activator of Hsp90 ATPase homologue 1/2-like C-terminal" evidence="2">
    <location>
        <begin position="36"/>
        <end position="151"/>
    </location>
</feature>
<dbReference type="Proteomes" id="UP000758168">
    <property type="component" value="Unassembled WGS sequence"/>
</dbReference>
<sequence>MNQTRTTPATGHPLGRLGAVVREGGAVLLRFERLYDAPAADVWSALTDPGRTARWIGSWTGDPASGSVLLSMTAEEGAPGERVQVDRCEPPTRLDVTMGTADGPWPLTVRLTEEAGRTRLLFTHRLAEPYDASAVGPGWHYYLDRLDAALEGTPVPDDFTAYHPALAESYPVPAA</sequence>
<dbReference type="SUPFAM" id="SSF55961">
    <property type="entry name" value="Bet v1-like"/>
    <property type="match status" value="1"/>
</dbReference>
<dbReference type="CDD" id="cd08899">
    <property type="entry name" value="SRPBCC_CalC_Aha1-like_6"/>
    <property type="match status" value="1"/>
</dbReference>
<comment type="caution">
    <text evidence="3">The sequence shown here is derived from an EMBL/GenBank/DDBJ whole genome shotgun (WGS) entry which is preliminary data.</text>
</comment>
<evidence type="ECO:0000313" key="3">
    <source>
        <dbReference type="EMBL" id="MBP2416711.1"/>
    </source>
</evidence>
<reference evidence="3 4" key="1">
    <citation type="submission" date="2021-03" db="EMBL/GenBank/DDBJ databases">
        <title>Sequencing the genomes of 1000 actinobacteria strains.</title>
        <authorList>
            <person name="Klenk H.-P."/>
        </authorList>
    </citation>
    <scope>NUCLEOTIDE SEQUENCE [LARGE SCALE GENOMIC DNA]</scope>
    <source>
        <strain evidence="3 4">DSM 12936</strain>
    </source>
</reference>
<gene>
    <name evidence="3" type="ORF">JOF54_001633</name>
</gene>
<accession>A0ABS4Z6P0</accession>
<proteinExistence type="inferred from homology"/>
<dbReference type="InterPro" id="IPR013538">
    <property type="entry name" value="ASHA1/2-like_C"/>
</dbReference>
<name>A0ABS4Z6P0_9ACTN</name>
<comment type="similarity">
    <text evidence="1">Belongs to the AHA1 family.</text>
</comment>
<dbReference type="Gene3D" id="3.30.530.20">
    <property type="match status" value="1"/>
</dbReference>
<protein>
    <submittedName>
        <fullName evidence="3">Uncharacterized protein YndB with AHSA1/START domain</fullName>
    </submittedName>
</protein>
<evidence type="ECO:0000259" key="2">
    <source>
        <dbReference type="Pfam" id="PF08327"/>
    </source>
</evidence>
<keyword evidence="4" id="KW-1185">Reference proteome</keyword>